<dbReference type="EnsemblMetazoa" id="MESCA002159-RA">
    <property type="protein sequence ID" value="MESCA002159-PA"/>
    <property type="gene ID" value="MESCA002159"/>
</dbReference>
<dbReference type="EMBL" id="CAQQ02121017">
    <property type="status" value="NOT_ANNOTATED_CDS"/>
    <property type="molecule type" value="Genomic_DNA"/>
</dbReference>
<proteinExistence type="predicted"/>
<protein>
    <submittedName>
        <fullName evidence="1">Uncharacterized protein</fullName>
    </submittedName>
</protein>
<organism evidence="1 2">
    <name type="scientific">Megaselia scalaris</name>
    <name type="common">Humpbacked fly</name>
    <name type="synonym">Phora scalaris</name>
    <dbReference type="NCBI Taxonomy" id="36166"/>
    <lineage>
        <taxon>Eukaryota</taxon>
        <taxon>Metazoa</taxon>
        <taxon>Ecdysozoa</taxon>
        <taxon>Arthropoda</taxon>
        <taxon>Hexapoda</taxon>
        <taxon>Insecta</taxon>
        <taxon>Pterygota</taxon>
        <taxon>Neoptera</taxon>
        <taxon>Endopterygota</taxon>
        <taxon>Diptera</taxon>
        <taxon>Brachycera</taxon>
        <taxon>Muscomorpha</taxon>
        <taxon>Platypezoidea</taxon>
        <taxon>Phoridae</taxon>
        <taxon>Megaseliini</taxon>
        <taxon>Megaselia</taxon>
    </lineage>
</organism>
<name>T1GFL5_MEGSC</name>
<dbReference type="HOGENOM" id="CLU_2796887_0_0_1"/>
<reference evidence="2" key="1">
    <citation type="submission" date="2013-02" db="EMBL/GenBank/DDBJ databases">
        <authorList>
            <person name="Hughes D."/>
        </authorList>
    </citation>
    <scope>NUCLEOTIDE SEQUENCE</scope>
    <source>
        <strain>Durham</strain>
        <strain evidence="2">NC isolate 2 -- Noor lab</strain>
    </source>
</reference>
<reference evidence="1" key="2">
    <citation type="submission" date="2015-06" db="UniProtKB">
        <authorList>
            <consortium name="EnsemblMetazoa"/>
        </authorList>
    </citation>
    <scope>IDENTIFICATION</scope>
</reference>
<dbReference type="Proteomes" id="UP000015102">
    <property type="component" value="Unassembled WGS sequence"/>
</dbReference>
<evidence type="ECO:0000313" key="1">
    <source>
        <dbReference type="EnsemblMetazoa" id="MESCA002159-PA"/>
    </source>
</evidence>
<accession>T1GFL5</accession>
<keyword evidence="2" id="KW-1185">Reference proteome</keyword>
<evidence type="ECO:0000313" key="2">
    <source>
        <dbReference type="Proteomes" id="UP000015102"/>
    </source>
</evidence>
<dbReference type="EMBL" id="CAQQ02121016">
    <property type="status" value="NOT_ANNOTATED_CDS"/>
    <property type="molecule type" value="Genomic_DNA"/>
</dbReference>
<sequence>MVTASVFPNFLGNSPCDFRIKVSQRKNPLISYQVHFESLNSLANKEEGFHVKKIFVLLNTSRNLSSSL</sequence>
<dbReference type="AlphaFoldDB" id="T1GFL5"/>